<dbReference type="SMART" id="SM00052">
    <property type="entry name" value="EAL"/>
    <property type="match status" value="1"/>
</dbReference>
<dbReference type="Proteomes" id="UP000440304">
    <property type="component" value="Unassembled WGS sequence"/>
</dbReference>
<dbReference type="Gene3D" id="3.20.20.450">
    <property type="entry name" value="EAL domain"/>
    <property type="match status" value="1"/>
</dbReference>
<dbReference type="InterPro" id="IPR052155">
    <property type="entry name" value="Biofilm_reg_signaling"/>
</dbReference>
<feature type="domain" description="GGDEF" evidence="3">
    <location>
        <begin position="254"/>
        <end position="388"/>
    </location>
</feature>
<dbReference type="Pfam" id="PF00990">
    <property type="entry name" value="GGDEF"/>
    <property type="match status" value="1"/>
</dbReference>
<dbReference type="Gene3D" id="3.30.70.270">
    <property type="match status" value="1"/>
</dbReference>
<dbReference type="SMART" id="SM00267">
    <property type="entry name" value="GGDEF"/>
    <property type="match status" value="1"/>
</dbReference>
<dbReference type="InterPro" id="IPR029787">
    <property type="entry name" value="Nucleotide_cyclase"/>
</dbReference>
<sequence>MNLLGKVWGRLPLLRFPIILSLFLIMLPVSYLSLAQISDGINDRLHFSARLEEASRLELEANTLFSKAELFARGDPRVAAKDVQLALDLLWSRVNVMGTKSYRKVQADDDLDEALIGELLGAMPRLEAAVNALQPGVAGSYRGVDLFATQYRERVIVFSDAANKARRQRLNMAVQTQLQSVTNLKRIQIAYVALGVVAVAYVLVELFLTRRLNRRLNESIEEKHELLCTDHLTGIGNRASFEDMLRTLKALSGADFAVIYFDLDGFKQVNDTLGHGMGDMLLKHVAAILLAVRQSDDAFAFRFGGDEFAVVLTGSRETARHYAARAVQKIAAPATLDANVVQVSASAGYSHVEDLRSVEPVDALMRNADLALYAAKSAGRNCVQAFNAGLLIEYERRTYLEDALSHAIVEGAIEASFQPVFDLPTRRLRAVKVVPRWSHNAYGAIAPAEVMEIADSINEGAALLLSLLRSTFNLFGRLATQTELRIYVEASEKLFSQPGFAQSLFELLERHRIGPGHLQIELTGKRSVTYSEAFLASIRSLRDAGVIFATSDVSRAIDSRNRLANLDFGTLKLERTLVEEATRSERSRGIIKGLGAMAVKMGAEVVAEGVDRREDVERLQRLGIALGQGDALAPVMTPDDLLRYLAGWAGPSVVAFRR</sequence>
<name>A0A6N8TEN3_SHIZO</name>
<dbReference type="PROSITE" id="PS50883">
    <property type="entry name" value="EAL"/>
    <property type="match status" value="1"/>
</dbReference>
<gene>
    <name evidence="4" type="ORF">GR156_05080</name>
</gene>
<evidence type="ECO:0000256" key="1">
    <source>
        <dbReference type="SAM" id="Phobius"/>
    </source>
</evidence>
<feature type="transmembrane region" description="Helical" evidence="1">
    <location>
        <begin position="189"/>
        <end position="208"/>
    </location>
</feature>
<dbReference type="AlphaFoldDB" id="A0A6N8TEN3"/>
<accession>A0A6N8TEN3</accession>
<comment type="caution">
    <text evidence="4">The sequence shown here is derived from an EMBL/GenBank/DDBJ whole genome shotgun (WGS) entry which is preliminary data.</text>
</comment>
<evidence type="ECO:0000313" key="4">
    <source>
        <dbReference type="EMBL" id="MXN99663.1"/>
    </source>
</evidence>
<dbReference type="SUPFAM" id="SSF141868">
    <property type="entry name" value="EAL domain-like"/>
    <property type="match status" value="1"/>
</dbReference>
<dbReference type="InterPro" id="IPR000160">
    <property type="entry name" value="GGDEF_dom"/>
</dbReference>
<evidence type="ECO:0000313" key="5">
    <source>
        <dbReference type="Proteomes" id="UP000440304"/>
    </source>
</evidence>
<dbReference type="PANTHER" id="PTHR44757:SF2">
    <property type="entry name" value="BIOFILM ARCHITECTURE MAINTENANCE PROTEIN MBAA"/>
    <property type="match status" value="1"/>
</dbReference>
<dbReference type="NCBIfam" id="TIGR00254">
    <property type="entry name" value="GGDEF"/>
    <property type="match status" value="1"/>
</dbReference>
<dbReference type="EMBL" id="WUML01000003">
    <property type="protein sequence ID" value="MXN99663.1"/>
    <property type="molecule type" value="Genomic_DNA"/>
</dbReference>
<dbReference type="InterPro" id="IPR035919">
    <property type="entry name" value="EAL_sf"/>
</dbReference>
<dbReference type="InterPro" id="IPR001633">
    <property type="entry name" value="EAL_dom"/>
</dbReference>
<dbReference type="OrthoDB" id="9814202at2"/>
<dbReference type="RefSeq" id="WP_160785074.1">
    <property type="nucleotide sequence ID" value="NZ_CP086610.1"/>
</dbReference>
<organism evidence="4 5">
    <name type="scientific">Shinella zoogloeoides</name>
    <name type="common">Crabtreella saccharophila</name>
    <dbReference type="NCBI Taxonomy" id="352475"/>
    <lineage>
        <taxon>Bacteria</taxon>
        <taxon>Pseudomonadati</taxon>
        <taxon>Pseudomonadota</taxon>
        <taxon>Alphaproteobacteria</taxon>
        <taxon>Hyphomicrobiales</taxon>
        <taxon>Rhizobiaceae</taxon>
        <taxon>Shinella</taxon>
    </lineage>
</organism>
<dbReference type="SUPFAM" id="SSF55073">
    <property type="entry name" value="Nucleotide cyclase"/>
    <property type="match status" value="1"/>
</dbReference>
<proteinExistence type="predicted"/>
<feature type="transmembrane region" description="Helical" evidence="1">
    <location>
        <begin position="12"/>
        <end position="34"/>
    </location>
</feature>
<dbReference type="PROSITE" id="PS50887">
    <property type="entry name" value="GGDEF"/>
    <property type="match status" value="1"/>
</dbReference>
<evidence type="ECO:0000259" key="2">
    <source>
        <dbReference type="PROSITE" id="PS50883"/>
    </source>
</evidence>
<feature type="domain" description="EAL" evidence="2">
    <location>
        <begin position="397"/>
        <end position="649"/>
    </location>
</feature>
<reference evidence="4 5" key="1">
    <citation type="submission" date="2019-12" db="EMBL/GenBank/DDBJ databases">
        <title>Shinella granuli gen. nov., sp. nov., and proposal of the reclassification of Zoogloea ramigera ATCC 19623 as Shinella zoogloeoides sp. nov.</title>
        <authorList>
            <person name="Gao J."/>
        </authorList>
    </citation>
    <scope>NUCLEOTIDE SEQUENCE [LARGE SCALE GENOMIC DNA]</scope>
    <source>
        <strain evidence="4 5">DSM 287</strain>
    </source>
</reference>
<dbReference type="CDD" id="cd01948">
    <property type="entry name" value="EAL"/>
    <property type="match status" value="1"/>
</dbReference>
<keyword evidence="1" id="KW-0812">Transmembrane</keyword>
<keyword evidence="1" id="KW-1133">Transmembrane helix</keyword>
<dbReference type="PANTHER" id="PTHR44757">
    <property type="entry name" value="DIGUANYLATE CYCLASE DGCP"/>
    <property type="match status" value="1"/>
</dbReference>
<dbReference type="InterPro" id="IPR043128">
    <property type="entry name" value="Rev_trsase/Diguanyl_cyclase"/>
</dbReference>
<dbReference type="CDD" id="cd01949">
    <property type="entry name" value="GGDEF"/>
    <property type="match status" value="1"/>
</dbReference>
<protein>
    <submittedName>
        <fullName evidence="4">EAL domain-containing protein</fullName>
    </submittedName>
</protein>
<dbReference type="Pfam" id="PF00563">
    <property type="entry name" value="EAL"/>
    <property type="match status" value="1"/>
</dbReference>
<evidence type="ECO:0000259" key="3">
    <source>
        <dbReference type="PROSITE" id="PS50887"/>
    </source>
</evidence>
<keyword evidence="1" id="KW-0472">Membrane</keyword>